<dbReference type="GO" id="GO:0005737">
    <property type="term" value="C:cytoplasm"/>
    <property type="evidence" value="ECO:0007669"/>
    <property type="project" value="UniProtKB-SubCell"/>
</dbReference>
<comment type="subcellular location">
    <subcellularLocation>
        <location evidence="5 6">Cytoplasm</location>
    </subcellularLocation>
</comment>
<keyword evidence="3 5" id="KW-0378">Hydrolase</keyword>
<comment type="function">
    <text evidence="5">Bidirectionally degrades single-stranded DNA into large acid-insoluble oligonucleotides, which are then degraded further into small acid-soluble oligonucleotides.</text>
</comment>
<dbReference type="GO" id="GO:0006308">
    <property type="term" value="P:DNA catabolic process"/>
    <property type="evidence" value="ECO:0007669"/>
    <property type="project" value="UniProtKB-UniRule"/>
</dbReference>
<evidence type="ECO:0000259" key="8">
    <source>
        <dbReference type="Pfam" id="PF02601"/>
    </source>
</evidence>
<comment type="subunit">
    <text evidence="5">Heterooligomer composed of large and small subunits.</text>
</comment>
<protein>
    <recommendedName>
        <fullName evidence="5">Exodeoxyribonuclease 7 large subunit</fullName>
        <ecNumber evidence="5">3.1.11.6</ecNumber>
    </recommendedName>
    <alternativeName>
        <fullName evidence="5">Exodeoxyribonuclease VII large subunit</fullName>
        <shortName evidence="5">Exonuclease VII large subunit</shortName>
    </alternativeName>
</protein>
<dbReference type="GO" id="GO:0008855">
    <property type="term" value="F:exodeoxyribonuclease VII activity"/>
    <property type="evidence" value="ECO:0007669"/>
    <property type="project" value="UniProtKB-UniRule"/>
</dbReference>
<accession>A0A6B0XZ94</accession>
<dbReference type="InterPro" id="IPR025824">
    <property type="entry name" value="OB-fold_nuc-bd_dom"/>
</dbReference>
<comment type="catalytic activity">
    <reaction evidence="5 6">
        <text>Exonucleolytic cleavage in either 5'- to 3'- or 3'- to 5'-direction to yield nucleoside 5'-phosphates.</text>
        <dbReference type="EC" id="3.1.11.6"/>
    </reaction>
</comment>
<dbReference type="NCBIfam" id="TIGR00237">
    <property type="entry name" value="xseA"/>
    <property type="match status" value="1"/>
</dbReference>
<evidence type="ECO:0000256" key="3">
    <source>
        <dbReference type="ARBA" id="ARBA00022801"/>
    </source>
</evidence>
<dbReference type="Pfam" id="PF13742">
    <property type="entry name" value="tRNA_anti_2"/>
    <property type="match status" value="1"/>
</dbReference>
<feature type="domain" description="Exonuclease VII large subunit C-terminal" evidence="8">
    <location>
        <begin position="362"/>
        <end position="491"/>
    </location>
</feature>
<evidence type="ECO:0000256" key="6">
    <source>
        <dbReference type="RuleBase" id="RU004355"/>
    </source>
</evidence>
<feature type="region of interest" description="Disordered" evidence="7">
    <location>
        <begin position="494"/>
        <end position="515"/>
    </location>
</feature>
<evidence type="ECO:0000256" key="7">
    <source>
        <dbReference type="SAM" id="MobiDB-lite"/>
    </source>
</evidence>
<dbReference type="PANTHER" id="PTHR30008:SF0">
    <property type="entry name" value="EXODEOXYRIBONUCLEASE 7 LARGE SUBUNIT"/>
    <property type="match status" value="1"/>
</dbReference>
<dbReference type="HAMAP" id="MF_00378">
    <property type="entry name" value="Exonuc_7_L"/>
    <property type="match status" value="1"/>
</dbReference>
<comment type="similarity">
    <text evidence="5 6">Belongs to the XseA family.</text>
</comment>
<dbReference type="PANTHER" id="PTHR30008">
    <property type="entry name" value="EXODEOXYRIBONUCLEASE 7 LARGE SUBUNIT"/>
    <property type="match status" value="1"/>
</dbReference>
<organism evidence="10">
    <name type="scientific">Boseongicola sp. SB0664_bin_43</name>
    <dbReference type="NCBI Taxonomy" id="2604844"/>
    <lineage>
        <taxon>Bacteria</taxon>
        <taxon>Pseudomonadati</taxon>
        <taxon>Pseudomonadota</taxon>
        <taxon>Alphaproteobacteria</taxon>
        <taxon>Rhodobacterales</taxon>
        <taxon>Paracoccaceae</taxon>
        <taxon>Boseongicola</taxon>
    </lineage>
</organism>
<evidence type="ECO:0000256" key="5">
    <source>
        <dbReference type="HAMAP-Rule" id="MF_00378"/>
    </source>
</evidence>
<keyword evidence="1 5" id="KW-0963">Cytoplasm</keyword>
<evidence type="ECO:0000259" key="9">
    <source>
        <dbReference type="Pfam" id="PF13742"/>
    </source>
</evidence>
<evidence type="ECO:0000256" key="2">
    <source>
        <dbReference type="ARBA" id="ARBA00022722"/>
    </source>
</evidence>
<dbReference type="EC" id="3.1.11.6" evidence="5"/>
<dbReference type="InterPro" id="IPR020579">
    <property type="entry name" value="Exonuc_VII_lsu_C"/>
</dbReference>
<dbReference type="AlphaFoldDB" id="A0A6B0XZ94"/>
<evidence type="ECO:0000256" key="1">
    <source>
        <dbReference type="ARBA" id="ARBA00022490"/>
    </source>
</evidence>
<dbReference type="EMBL" id="VXRY01000222">
    <property type="protein sequence ID" value="MXY33535.1"/>
    <property type="molecule type" value="Genomic_DNA"/>
</dbReference>
<sequence>MELFEEVSGDNTPEFTVSEIAGRVKRLVESELGWVRVRGEVGRVVLARSGHLYFDLKDDRSVLSCMTWKNQVPTLTMMPEEGLEVIAEGKMTASGFQSRFSLNAERIVVAGEGALMAMLERRKKKLAAEGLFDEAHKKPLPFLPNVVGVITSPQGVVIRDILHRLRERFPREVVIWPVAVQGDACAPEVARAIAGFNALPQGGSPPRPDLLIVARGGGSIEDLWGFNEEVVARAAAASEIPLVSAIGHETDTTLIDFAADRRAPTPTAAAEISVPVRSELLADLAGIEARQSRNMARGIDLLRQRISALARHLPQPEGLLADPSQRLDRAGEALPKGLGHLVDRRRSRRVGAAAGLRPMLFESRLGRESQSLEHRTNNLAKGLRHAVERKNERLSALIARLRARQPRERVRQAKRDLDRFSGRMTAAVGTRLVRLADRLQALERSRSSLGYEATLARGYAIVRSGRSVLTRAEEARRARSLEIEFQDGRLAVGRTRGDARKSGTTGARDTRNRRS</sequence>
<evidence type="ECO:0000313" key="10">
    <source>
        <dbReference type="EMBL" id="MXY33535.1"/>
    </source>
</evidence>
<dbReference type="GO" id="GO:0009318">
    <property type="term" value="C:exodeoxyribonuclease VII complex"/>
    <property type="evidence" value="ECO:0007669"/>
    <property type="project" value="UniProtKB-UniRule"/>
</dbReference>
<feature type="domain" description="Exonuclease VII large subunit C-terminal" evidence="8">
    <location>
        <begin position="131"/>
        <end position="349"/>
    </location>
</feature>
<proteinExistence type="inferred from homology"/>
<dbReference type="CDD" id="cd04489">
    <property type="entry name" value="ExoVII_LU_OBF"/>
    <property type="match status" value="1"/>
</dbReference>
<keyword evidence="2 5" id="KW-0540">Nuclease</keyword>
<dbReference type="GO" id="GO:0003676">
    <property type="term" value="F:nucleic acid binding"/>
    <property type="evidence" value="ECO:0007669"/>
    <property type="project" value="InterPro"/>
</dbReference>
<reference evidence="10" key="1">
    <citation type="submission" date="2019-09" db="EMBL/GenBank/DDBJ databases">
        <title>Characterisation of the sponge microbiome using genome-centric metagenomics.</title>
        <authorList>
            <person name="Engelberts J.P."/>
            <person name="Robbins S.J."/>
            <person name="De Goeij J.M."/>
            <person name="Aranda M."/>
            <person name="Bell S.C."/>
            <person name="Webster N.S."/>
        </authorList>
    </citation>
    <scope>NUCLEOTIDE SEQUENCE</scope>
    <source>
        <strain evidence="10">SB0664_bin_43</strain>
    </source>
</reference>
<keyword evidence="4 5" id="KW-0269">Exonuclease</keyword>
<comment type="caution">
    <text evidence="10">The sequence shown here is derived from an EMBL/GenBank/DDBJ whole genome shotgun (WGS) entry which is preliminary data.</text>
</comment>
<evidence type="ECO:0000256" key="4">
    <source>
        <dbReference type="ARBA" id="ARBA00022839"/>
    </source>
</evidence>
<name>A0A6B0XZ94_9RHOB</name>
<dbReference type="Pfam" id="PF02601">
    <property type="entry name" value="Exonuc_VII_L"/>
    <property type="match status" value="2"/>
</dbReference>
<gene>
    <name evidence="5" type="primary">xseA</name>
    <name evidence="10" type="ORF">F4Y60_05485</name>
</gene>
<feature type="domain" description="OB-fold nucleic acid binding" evidence="9">
    <location>
        <begin position="15"/>
        <end position="107"/>
    </location>
</feature>
<dbReference type="InterPro" id="IPR003753">
    <property type="entry name" value="Exonuc_VII_L"/>
</dbReference>